<comment type="caution">
    <text evidence="4">The sequence shown here is derived from an EMBL/GenBank/DDBJ whole genome shotgun (WGS) entry which is preliminary data.</text>
</comment>
<evidence type="ECO:0000313" key="4">
    <source>
        <dbReference type="EMBL" id="KAL0821296.1"/>
    </source>
</evidence>
<feature type="domain" description="Arrestin C-terminal-like" evidence="3">
    <location>
        <begin position="164"/>
        <end position="292"/>
    </location>
</feature>
<dbReference type="Proteomes" id="UP001549921">
    <property type="component" value="Unassembled WGS sequence"/>
</dbReference>
<evidence type="ECO:0000256" key="1">
    <source>
        <dbReference type="ARBA" id="ARBA00005298"/>
    </source>
</evidence>
<organism evidence="4 5">
    <name type="scientific">Loxostege sticticalis</name>
    <name type="common">Beet webworm moth</name>
    <dbReference type="NCBI Taxonomy" id="481309"/>
    <lineage>
        <taxon>Eukaryota</taxon>
        <taxon>Metazoa</taxon>
        <taxon>Ecdysozoa</taxon>
        <taxon>Arthropoda</taxon>
        <taxon>Hexapoda</taxon>
        <taxon>Insecta</taxon>
        <taxon>Pterygota</taxon>
        <taxon>Neoptera</taxon>
        <taxon>Endopterygota</taxon>
        <taxon>Lepidoptera</taxon>
        <taxon>Glossata</taxon>
        <taxon>Ditrysia</taxon>
        <taxon>Pyraloidea</taxon>
        <taxon>Crambidae</taxon>
        <taxon>Pyraustinae</taxon>
        <taxon>Loxostege</taxon>
    </lineage>
</organism>
<dbReference type="Pfam" id="PF02752">
    <property type="entry name" value="Arrestin_C"/>
    <property type="match status" value="1"/>
</dbReference>
<reference evidence="4 5" key="1">
    <citation type="submission" date="2024-06" db="EMBL/GenBank/DDBJ databases">
        <title>A chromosome-level genome assembly of beet webworm, Loxostege sticticalis.</title>
        <authorList>
            <person name="Zhang Y."/>
        </authorList>
    </citation>
    <scope>NUCLEOTIDE SEQUENCE [LARGE SCALE GENOMIC DNA]</scope>
    <source>
        <strain evidence="4">AQ028</strain>
        <tissue evidence="4">Male pupae</tissue>
    </source>
</reference>
<dbReference type="AlphaFoldDB" id="A0ABD0SSC2"/>
<sequence>MVWDYCSVNLNSDSTGSFYAGDIVTGSVYLKFKNRQKIESIEFTVVGTSKAQWTRPRPTMPHIKIYSEKKKLLHIMVELFEDFKGKTIEPGVYTYPFHFALPSDLPSTFESGFAKVHYCIKIKSKGVCNHKKIVPFVVFGNVNLNHIEEYLEPSTFKFHKTCWNSNYLSFFVKTYTGFASKQLVPFEVTVKNDRKVKILKLCVSLIQKLRYTVTEGYADDEKKMCKLEHTNFQNIEEESFDLTVEIPHICPSSIHLRDPMIDISYAFRIEVKFPFHSTFSEDIPVTVATVPVLHYDFNEVADE</sequence>
<evidence type="ECO:0000256" key="2">
    <source>
        <dbReference type="ARBA" id="ARBA00022606"/>
    </source>
</evidence>
<dbReference type="InterPro" id="IPR050357">
    <property type="entry name" value="Arrestin_domain-protein"/>
</dbReference>
<evidence type="ECO:0000259" key="3">
    <source>
        <dbReference type="SMART" id="SM01017"/>
    </source>
</evidence>
<dbReference type="SUPFAM" id="SSF81296">
    <property type="entry name" value="E set domains"/>
    <property type="match status" value="2"/>
</dbReference>
<dbReference type="SMART" id="SM01017">
    <property type="entry name" value="Arrestin_C"/>
    <property type="match status" value="1"/>
</dbReference>
<dbReference type="PANTHER" id="PTHR11188">
    <property type="entry name" value="ARRESTIN DOMAIN CONTAINING PROTEIN"/>
    <property type="match status" value="1"/>
</dbReference>
<protein>
    <recommendedName>
        <fullName evidence="3">Arrestin C-terminal-like domain-containing protein</fullName>
    </recommendedName>
</protein>
<dbReference type="InterPro" id="IPR014752">
    <property type="entry name" value="Arrestin-like_C"/>
</dbReference>
<dbReference type="Gene3D" id="2.60.40.640">
    <property type="match status" value="2"/>
</dbReference>
<dbReference type="Pfam" id="PF00339">
    <property type="entry name" value="Arrestin_N"/>
    <property type="match status" value="1"/>
</dbReference>
<dbReference type="PANTHER" id="PTHR11188:SF17">
    <property type="entry name" value="FI21816P1"/>
    <property type="match status" value="1"/>
</dbReference>
<dbReference type="EMBL" id="JBEDNZ010000018">
    <property type="protein sequence ID" value="KAL0821296.1"/>
    <property type="molecule type" value="Genomic_DNA"/>
</dbReference>
<gene>
    <name evidence="4" type="ORF">ABMA28_005895</name>
</gene>
<dbReference type="InterPro" id="IPR014756">
    <property type="entry name" value="Ig_E-set"/>
</dbReference>
<dbReference type="InterPro" id="IPR011022">
    <property type="entry name" value="Arrestin_C-like"/>
</dbReference>
<dbReference type="InterPro" id="IPR011021">
    <property type="entry name" value="Arrestin-like_N"/>
</dbReference>
<accession>A0ABD0SSC2</accession>
<evidence type="ECO:0000313" key="5">
    <source>
        <dbReference type="Proteomes" id="UP001549921"/>
    </source>
</evidence>
<comment type="similarity">
    <text evidence="1">Belongs to the arrestin family.</text>
</comment>
<proteinExistence type="inferred from homology"/>
<name>A0ABD0SSC2_LOXSC</name>
<keyword evidence="2" id="KW-0716">Sensory transduction</keyword>